<reference evidence="2 3" key="1">
    <citation type="journal article" date="2018" name="Mol. Plant">
        <title>The genome of Artemisia annua provides insight into the evolution of Asteraceae family and artemisinin biosynthesis.</title>
        <authorList>
            <person name="Shen Q."/>
            <person name="Zhang L."/>
            <person name="Liao Z."/>
            <person name="Wang S."/>
            <person name="Yan T."/>
            <person name="Shi P."/>
            <person name="Liu M."/>
            <person name="Fu X."/>
            <person name="Pan Q."/>
            <person name="Wang Y."/>
            <person name="Lv Z."/>
            <person name="Lu X."/>
            <person name="Zhang F."/>
            <person name="Jiang W."/>
            <person name="Ma Y."/>
            <person name="Chen M."/>
            <person name="Hao X."/>
            <person name="Li L."/>
            <person name="Tang Y."/>
            <person name="Lv G."/>
            <person name="Zhou Y."/>
            <person name="Sun X."/>
            <person name="Brodelius P.E."/>
            <person name="Rose J.K.C."/>
            <person name="Tang K."/>
        </authorList>
    </citation>
    <scope>NUCLEOTIDE SEQUENCE [LARGE SCALE GENOMIC DNA]</scope>
    <source>
        <strain evidence="3">cv. Huhao1</strain>
        <tissue evidence="2">Leaf</tissue>
    </source>
</reference>
<keyword evidence="3" id="KW-1185">Reference proteome</keyword>
<accession>A0A2U1KV19</accession>
<comment type="caution">
    <text evidence="2">The sequence shown here is derived from an EMBL/GenBank/DDBJ whole genome shotgun (WGS) entry which is preliminary data.</text>
</comment>
<feature type="coiled-coil region" evidence="1">
    <location>
        <begin position="26"/>
        <end position="53"/>
    </location>
</feature>
<sequence length="78" mass="9214">MTEKLELKSKELTDLQELLFRQQKLTSELSQRLENTERQLHESRLNVSSLEDKLRHASESTREKEYLILNLLESGELS</sequence>
<evidence type="ECO:0000313" key="2">
    <source>
        <dbReference type="EMBL" id="PWA40599.1"/>
    </source>
</evidence>
<evidence type="ECO:0000256" key="1">
    <source>
        <dbReference type="SAM" id="Coils"/>
    </source>
</evidence>
<name>A0A2U1KV19_ARTAN</name>
<dbReference type="OrthoDB" id="1898716at2759"/>
<dbReference type="AlphaFoldDB" id="A0A2U1KV19"/>
<protein>
    <submittedName>
        <fullName evidence="2">Kinesin motor domain-containing protein</fullName>
    </submittedName>
</protein>
<gene>
    <name evidence="2" type="ORF">CTI12_AA563230</name>
</gene>
<proteinExistence type="predicted"/>
<dbReference type="Proteomes" id="UP000245207">
    <property type="component" value="Unassembled WGS sequence"/>
</dbReference>
<organism evidence="2 3">
    <name type="scientific">Artemisia annua</name>
    <name type="common">Sweet wormwood</name>
    <dbReference type="NCBI Taxonomy" id="35608"/>
    <lineage>
        <taxon>Eukaryota</taxon>
        <taxon>Viridiplantae</taxon>
        <taxon>Streptophyta</taxon>
        <taxon>Embryophyta</taxon>
        <taxon>Tracheophyta</taxon>
        <taxon>Spermatophyta</taxon>
        <taxon>Magnoliopsida</taxon>
        <taxon>eudicotyledons</taxon>
        <taxon>Gunneridae</taxon>
        <taxon>Pentapetalae</taxon>
        <taxon>asterids</taxon>
        <taxon>campanulids</taxon>
        <taxon>Asterales</taxon>
        <taxon>Asteraceae</taxon>
        <taxon>Asteroideae</taxon>
        <taxon>Anthemideae</taxon>
        <taxon>Artemisiinae</taxon>
        <taxon>Artemisia</taxon>
    </lineage>
</organism>
<keyword evidence="1" id="KW-0175">Coiled coil</keyword>
<dbReference type="STRING" id="35608.A0A2U1KV19"/>
<dbReference type="EMBL" id="PKPP01013673">
    <property type="protein sequence ID" value="PWA40599.1"/>
    <property type="molecule type" value="Genomic_DNA"/>
</dbReference>
<evidence type="ECO:0000313" key="3">
    <source>
        <dbReference type="Proteomes" id="UP000245207"/>
    </source>
</evidence>